<feature type="region of interest" description="Disordered" evidence="1">
    <location>
        <begin position="1"/>
        <end position="217"/>
    </location>
</feature>
<feature type="compositionally biased region" description="Basic and acidic residues" evidence="1">
    <location>
        <begin position="133"/>
        <end position="152"/>
    </location>
</feature>
<feature type="region of interest" description="Disordered" evidence="1">
    <location>
        <begin position="232"/>
        <end position="313"/>
    </location>
</feature>
<feature type="compositionally biased region" description="Polar residues" evidence="1">
    <location>
        <begin position="232"/>
        <end position="246"/>
    </location>
</feature>
<dbReference type="Gene3D" id="2.130.10.10">
    <property type="entry name" value="YVTN repeat-like/Quinoprotein amine dehydrogenase"/>
    <property type="match status" value="2"/>
</dbReference>
<dbReference type="SUPFAM" id="SSF50978">
    <property type="entry name" value="WD40 repeat-like"/>
    <property type="match status" value="1"/>
</dbReference>
<dbReference type="GeneID" id="107269492"/>
<accession>A0AAJ7RKC5</accession>
<feature type="compositionally biased region" description="Basic and acidic residues" evidence="1">
    <location>
        <begin position="9"/>
        <end position="18"/>
    </location>
</feature>
<dbReference type="GO" id="GO:0045504">
    <property type="term" value="F:dynein heavy chain binding"/>
    <property type="evidence" value="ECO:0007669"/>
    <property type="project" value="InterPro"/>
</dbReference>
<feature type="region of interest" description="Disordered" evidence="1">
    <location>
        <begin position="363"/>
        <end position="390"/>
    </location>
</feature>
<dbReference type="PANTHER" id="PTHR16022">
    <property type="entry name" value="WD REPEAT DOMAIN 60"/>
    <property type="match status" value="1"/>
</dbReference>
<dbReference type="AlphaFoldDB" id="A0AAJ7RKC5"/>
<feature type="compositionally biased region" description="Polar residues" evidence="1">
    <location>
        <begin position="105"/>
        <end position="132"/>
    </location>
</feature>
<feature type="compositionally biased region" description="Basic residues" evidence="1">
    <location>
        <begin position="197"/>
        <end position="211"/>
    </location>
</feature>
<protein>
    <submittedName>
        <fullName evidence="3">WD repeat-containing protein 60 isoform X1</fullName>
    </submittedName>
</protein>
<feature type="compositionally biased region" description="Polar residues" evidence="1">
    <location>
        <begin position="84"/>
        <end position="94"/>
    </location>
</feature>
<dbReference type="InterPro" id="IPR001680">
    <property type="entry name" value="WD40_rpt"/>
</dbReference>
<reference evidence="3" key="1">
    <citation type="submission" date="2025-08" db="UniProtKB">
        <authorList>
            <consortium name="RefSeq"/>
        </authorList>
    </citation>
    <scope>IDENTIFICATION</scope>
</reference>
<dbReference type="Proteomes" id="UP000694920">
    <property type="component" value="Unplaced"/>
</dbReference>
<feature type="compositionally biased region" description="Low complexity" evidence="1">
    <location>
        <begin position="95"/>
        <end position="104"/>
    </location>
</feature>
<gene>
    <name evidence="3" type="primary">LOC107269492</name>
</gene>
<feature type="compositionally biased region" description="Polar residues" evidence="1">
    <location>
        <begin position="28"/>
        <end position="41"/>
    </location>
</feature>
<proteinExistence type="predicted"/>
<dbReference type="InterPro" id="IPR042505">
    <property type="entry name" value="DYNC2I1"/>
</dbReference>
<evidence type="ECO:0000313" key="2">
    <source>
        <dbReference type="Proteomes" id="UP000694920"/>
    </source>
</evidence>
<evidence type="ECO:0000313" key="3">
    <source>
        <dbReference type="RefSeq" id="XP_024942552.1"/>
    </source>
</evidence>
<dbReference type="GO" id="GO:0005868">
    <property type="term" value="C:cytoplasmic dynein complex"/>
    <property type="evidence" value="ECO:0007669"/>
    <property type="project" value="InterPro"/>
</dbReference>
<name>A0AAJ7RKC5_CEPCN</name>
<organism evidence="2 3">
    <name type="scientific">Cephus cinctus</name>
    <name type="common">Wheat stem sawfly</name>
    <dbReference type="NCBI Taxonomy" id="211228"/>
    <lineage>
        <taxon>Eukaryota</taxon>
        <taxon>Metazoa</taxon>
        <taxon>Ecdysozoa</taxon>
        <taxon>Arthropoda</taxon>
        <taxon>Hexapoda</taxon>
        <taxon>Insecta</taxon>
        <taxon>Pterygota</taxon>
        <taxon>Neoptera</taxon>
        <taxon>Endopterygota</taxon>
        <taxon>Hymenoptera</taxon>
        <taxon>Cephoidea</taxon>
        <taxon>Cephidae</taxon>
        <taxon>Cephus</taxon>
    </lineage>
</organism>
<dbReference type="GO" id="GO:0042073">
    <property type="term" value="P:intraciliary transport"/>
    <property type="evidence" value="ECO:0007669"/>
    <property type="project" value="InterPro"/>
</dbReference>
<dbReference type="InterPro" id="IPR015943">
    <property type="entry name" value="WD40/YVTN_repeat-like_dom_sf"/>
</dbReference>
<dbReference type="RefSeq" id="XP_024942552.1">
    <property type="nucleotide sequence ID" value="XM_025086784.1"/>
</dbReference>
<dbReference type="GO" id="GO:0005929">
    <property type="term" value="C:cilium"/>
    <property type="evidence" value="ECO:0007669"/>
    <property type="project" value="GOC"/>
</dbReference>
<sequence>MSNKGAIKKTLESKDGSRSHTQSKMKVRTSTDISSESQVKSDVNEKKVQQSVNRRGAGDVKSKPSQNVSNKLLSSRSKSKDSVPQKQTTQQNVLSSTTKTSVSSPRIQSQLTNRNTTTRVKSEVSLKTNSSRPIEKNKSREKSNTGYMEKRGLSTVYMPKSSASKLASKITGQVSTPKSIQSSRHRENVANQEKITKSRPRQPSKERRKSRTLSPSEVKVLHTVVNVTSGLKDTISQQHSSNNFKNIPNDAEDEYDYEDDFEDYESDFQECTDSEESQISEESEDSTSSVTMEPVELRTETQVQRKTIPSAENRKIEEEHMLDSGHYELAEARKRAARIESMSANQPKTPPLPEVRQPVARGYREEKNSETKSLPLSTDEGFEDGRSGDFTKSPPISQMCYIDFKKCKDDKIEKERSKILSRGRELLGMIKLDIIEWSLLESSPVTYEEFICNYGKLNTQQMSVQTNEDNLNMETQTDDITCSNKWTQFPVSCKRNLNSSEDIKLFKMEQIGVGSDDSNFESPSPLPNFDILQLNDFLSKAGRMMLSLLEERKFGGSVLQNDKHELPFSNGLIRLSIDSVTFLSGRPVTIIHYSEALRKVLLTVHSPVDEVQGNGIETSSKQNYITDSSIGCIWNISEPSKPTKLFYSPSPISACCFHSIYYNVIFAGLREGSISLWDLREDEMWHQRITDKANETDWIIRSATYTTAGNIENGHTSEIVAIRILSKIHSESSGSLLNQFIPIQICSLDEDGCLIIWSVLKNIGVSNDDLGLSQWGNVKLVKSQEILVGSRKSKIDQDLQGFVDMHVDSIDANNIYLATNSSNILRATCLGRKVSPSIYKENDMDVSGATTCIERCPFKESFFLVGCNDGTVRLHSLNVERPLLQLKDAHCKSAIRNIQWSKSKPFTIYVLDYDSKICIWDLGSSDLFPIYEISTNPWGRICSMELSPCKNDHDMINQYLAFGTDTGTVEIHMLKKDFHYSKMEETQKDLNTFLRYVEIL</sequence>
<evidence type="ECO:0000256" key="1">
    <source>
        <dbReference type="SAM" id="MobiDB-lite"/>
    </source>
</evidence>
<feature type="compositionally biased region" description="Low complexity" evidence="1">
    <location>
        <begin position="67"/>
        <end position="76"/>
    </location>
</feature>
<dbReference type="InterPro" id="IPR036322">
    <property type="entry name" value="WD40_repeat_dom_sf"/>
</dbReference>
<keyword evidence="2" id="KW-1185">Reference proteome</keyword>
<dbReference type="SMART" id="SM00320">
    <property type="entry name" value="WD40"/>
    <property type="match status" value="4"/>
</dbReference>
<dbReference type="PANTHER" id="PTHR16022:SF0">
    <property type="entry name" value="CYTOPLASMIC DYNEIN 2 INTERMEDIATE CHAIN 1"/>
    <property type="match status" value="1"/>
</dbReference>
<feature type="compositionally biased region" description="Polar residues" evidence="1">
    <location>
        <begin position="161"/>
        <end position="182"/>
    </location>
</feature>
<dbReference type="GO" id="GO:0045503">
    <property type="term" value="F:dynein light chain binding"/>
    <property type="evidence" value="ECO:0007669"/>
    <property type="project" value="InterPro"/>
</dbReference>
<feature type="compositionally biased region" description="Acidic residues" evidence="1">
    <location>
        <begin position="250"/>
        <end position="285"/>
    </location>
</feature>